<evidence type="ECO:0000313" key="3">
    <source>
        <dbReference type="Proteomes" id="UP001489004"/>
    </source>
</evidence>
<dbReference type="Proteomes" id="UP001489004">
    <property type="component" value="Unassembled WGS sequence"/>
</dbReference>
<keyword evidence="3" id="KW-1185">Reference proteome</keyword>
<proteinExistence type="predicted"/>
<evidence type="ECO:0000313" key="2">
    <source>
        <dbReference type="EMBL" id="KAK9828916.1"/>
    </source>
</evidence>
<dbReference type="AlphaFoldDB" id="A0AAW1R570"/>
<evidence type="ECO:0000256" key="1">
    <source>
        <dbReference type="SAM" id="SignalP"/>
    </source>
</evidence>
<feature type="chain" id="PRO_5043788733" evidence="1">
    <location>
        <begin position="28"/>
        <end position="170"/>
    </location>
</feature>
<comment type="caution">
    <text evidence="2">The sequence shown here is derived from an EMBL/GenBank/DDBJ whole genome shotgun (WGS) entry which is preliminary data.</text>
</comment>
<name>A0AAW1R570_9CHLO</name>
<sequence>MASCLPTRWILLAAATSWVLLLPVCVATLDPETGTGHPEVLFFTSANTTQPPSKAYRYYQNVTASRLTTCFNNAAVEPVPPPAIIAAKAVKYAAYFSNTYTGPTHNQTILYLYSTYDCPEDARIATYQEGTHIVDTPLRVASWNVYYPPGSDYEDPAITASLPKLPAGRK</sequence>
<reference evidence="2 3" key="1">
    <citation type="journal article" date="2024" name="Nat. Commun.">
        <title>Phylogenomics reveals the evolutionary origins of lichenization in chlorophyte algae.</title>
        <authorList>
            <person name="Puginier C."/>
            <person name="Libourel C."/>
            <person name="Otte J."/>
            <person name="Skaloud P."/>
            <person name="Haon M."/>
            <person name="Grisel S."/>
            <person name="Petersen M."/>
            <person name="Berrin J.G."/>
            <person name="Delaux P.M."/>
            <person name="Dal Grande F."/>
            <person name="Keller J."/>
        </authorList>
    </citation>
    <scope>NUCLEOTIDE SEQUENCE [LARGE SCALE GENOMIC DNA]</scope>
    <source>
        <strain evidence="2 3">SAG 2043</strain>
    </source>
</reference>
<keyword evidence="1" id="KW-0732">Signal</keyword>
<organism evidence="2 3">
    <name type="scientific">[Myrmecia] bisecta</name>
    <dbReference type="NCBI Taxonomy" id="41462"/>
    <lineage>
        <taxon>Eukaryota</taxon>
        <taxon>Viridiplantae</taxon>
        <taxon>Chlorophyta</taxon>
        <taxon>core chlorophytes</taxon>
        <taxon>Trebouxiophyceae</taxon>
        <taxon>Trebouxiales</taxon>
        <taxon>Trebouxiaceae</taxon>
        <taxon>Myrmecia</taxon>
    </lineage>
</organism>
<feature type="signal peptide" evidence="1">
    <location>
        <begin position="1"/>
        <end position="27"/>
    </location>
</feature>
<accession>A0AAW1R570</accession>
<dbReference type="EMBL" id="JALJOR010000001">
    <property type="protein sequence ID" value="KAK9828916.1"/>
    <property type="molecule type" value="Genomic_DNA"/>
</dbReference>
<protein>
    <submittedName>
        <fullName evidence="2">Uncharacterized protein</fullName>
    </submittedName>
</protein>
<gene>
    <name evidence="2" type="ORF">WJX72_002775</name>
</gene>